<proteinExistence type="predicted"/>
<keyword evidence="1" id="KW-0732">Signal</keyword>
<feature type="signal peptide" evidence="1">
    <location>
        <begin position="1"/>
        <end position="17"/>
    </location>
</feature>
<keyword evidence="3" id="KW-1185">Reference proteome</keyword>
<gene>
    <name evidence="2" type="ORF">PCON_12248</name>
</gene>
<sequence length="79" mass="8306">MKLTALHLILVATAASGMSRIRVITAECGQHVADYVLLVGWEFWSSRALVVGAVLVATSSFVVNVQSTSSAVPDPGGEY</sequence>
<reference evidence="2 3" key="1">
    <citation type="journal article" date="2013" name="PLoS Genet.">
        <title>The genome and development-dependent transcriptomes of Pyronema confluens: a window into fungal evolution.</title>
        <authorList>
            <person name="Traeger S."/>
            <person name="Altegoer F."/>
            <person name="Freitag M."/>
            <person name="Gabaldon T."/>
            <person name="Kempken F."/>
            <person name="Kumar A."/>
            <person name="Marcet-Houben M."/>
            <person name="Poggeler S."/>
            <person name="Stajich J.E."/>
            <person name="Nowrousian M."/>
        </authorList>
    </citation>
    <scope>NUCLEOTIDE SEQUENCE [LARGE SCALE GENOMIC DNA]</scope>
    <source>
        <strain evidence="3">CBS 100304</strain>
        <tissue evidence="2">Vegetative mycelium</tissue>
    </source>
</reference>
<organism evidence="2 3">
    <name type="scientific">Pyronema omphalodes (strain CBS 100304)</name>
    <name type="common">Pyronema confluens</name>
    <dbReference type="NCBI Taxonomy" id="1076935"/>
    <lineage>
        <taxon>Eukaryota</taxon>
        <taxon>Fungi</taxon>
        <taxon>Dikarya</taxon>
        <taxon>Ascomycota</taxon>
        <taxon>Pezizomycotina</taxon>
        <taxon>Pezizomycetes</taxon>
        <taxon>Pezizales</taxon>
        <taxon>Pyronemataceae</taxon>
        <taxon>Pyronema</taxon>
    </lineage>
</organism>
<protein>
    <submittedName>
        <fullName evidence="2">Uncharacterized protein</fullName>
    </submittedName>
</protein>
<dbReference type="EMBL" id="HF935723">
    <property type="protein sequence ID" value="CCX12654.1"/>
    <property type="molecule type" value="Genomic_DNA"/>
</dbReference>
<evidence type="ECO:0000256" key="1">
    <source>
        <dbReference type="SAM" id="SignalP"/>
    </source>
</evidence>
<dbReference type="AlphaFoldDB" id="U4L604"/>
<accession>U4L604</accession>
<feature type="chain" id="PRO_5004651701" evidence="1">
    <location>
        <begin position="18"/>
        <end position="79"/>
    </location>
</feature>
<evidence type="ECO:0000313" key="2">
    <source>
        <dbReference type="EMBL" id="CCX12654.1"/>
    </source>
</evidence>
<name>U4L604_PYROM</name>
<evidence type="ECO:0000313" key="3">
    <source>
        <dbReference type="Proteomes" id="UP000018144"/>
    </source>
</evidence>
<dbReference type="Proteomes" id="UP000018144">
    <property type="component" value="Unassembled WGS sequence"/>
</dbReference>